<evidence type="ECO:0000256" key="1">
    <source>
        <dbReference type="SAM" id="MobiDB-lite"/>
    </source>
</evidence>
<feature type="region of interest" description="Disordered" evidence="1">
    <location>
        <begin position="280"/>
        <end position="311"/>
    </location>
</feature>
<feature type="region of interest" description="Disordered" evidence="1">
    <location>
        <begin position="40"/>
        <end position="62"/>
    </location>
</feature>
<feature type="compositionally biased region" description="Basic and acidic residues" evidence="1">
    <location>
        <begin position="134"/>
        <end position="150"/>
    </location>
</feature>
<proteinExistence type="predicted"/>
<reference evidence="2" key="1">
    <citation type="submission" date="2020-01" db="EMBL/GenBank/DDBJ databases">
        <authorList>
            <person name="Mishra B."/>
        </authorList>
    </citation>
    <scope>NUCLEOTIDE SEQUENCE [LARGE SCALE GENOMIC DNA]</scope>
</reference>
<protein>
    <recommendedName>
        <fullName evidence="4">Retrotransposon gag domain-containing protein</fullName>
    </recommendedName>
</protein>
<organism evidence="2 3">
    <name type="scientific">Microthlaspi erraticum</name>
    <dbReference type="NCBI Taxonomy" id="1685480"/>
    <lineage>
        <taxon>Eukaryota</taxon>
        <taxon>Viridiplantae</taxon>
        <taxon>Streptophyta</taxon>
        <taxon>Embryophyta</taxon>
        <taxon>Tracheophyta</taxon>
        <taxon>Spermatophyta</taxon>
        <taxon>Magnoliopsida</taxon>
        <taxon>eudicotyledons</taxon>
        <taxon>Gunneridae</taxon>
        <taxon>Pentapetalae</taxon>
        <taxon>rosids</taxon>
        <taxon>malvids</taxon>
        <taxon>Brassicales</taxon>
        <taxon>Brassicaceae</taxon>
        <taxon>Coluteocarpeae</taxon>
        <taxon>Microthlaspi</taxon>
    </lineage>
</organism>
<evidence type="ECO:0008006" key="4">
    <source>
        <dbReference type="Google" id="ProtNLM"/>
    </source>
</evidence>
<evidence type="ECO:0000313" key="2">
    <source>
        <dbReference type="EMBL" id="CAA7054246.1"/>
    </source>
</evidence>
<dbReference type="AlphaFoldDB" id="A0A6D2KZ17"/>
<dbReference type="Proteomes" id="UP000467841">
    <property type="component" value="Unassembled WGS sequence"/>
</dbReference>
<sequence>MRASWISLISTHSWSLCRFTTATSRRFWLTLEHGEPHLPRNIGPHGSGREVHQTHIPSPHRLHRRARLQLRYSPTPRLCRRNFKTLKFIVMDKPAIYNAILGTPWLHEMKAVISLPPLRTASSFMVIEPPNQQPREESRPTSDDETNRSDVTRRIATTQEAIPPILQQRNAEPTWKSDLRSNMSTKKPKKLSNLFEMEQLEDEPLRSYLDRFKSMLLDLDEIPGAPHLRTSTHPALGNGLRYESGFREDFRLRPFSTLKDAFLRAENYVRIEQDIPQLRFDPKDPRIQLRNKRRSSSSTQEDPLHKAPRCRHSHPLAETTLCLRRRDRRSIENRALSDRHASPQCSFSDQEIFEIIADIRRTPLTSRLSEVPLKKRLAAPKFLRRPGRSQAMDLVLHDNHENTKICVTGGRKRTLLPSPRRTLAWRSPNMISGPTPSIASMIWQPPS</sequence>
<accession>A0A6D2KZ17</accession>
<comment type="caution">
    <text evidence="2">The sequence shown here is derived from an EMBL/GenBank/DDBJ whole genome shotgun (WGS) entry which is preliminary data.</text>
</comment>
<feature type="region of interest" description="Disordered" evidence="1">
    <location>
        <begin position="127"/>
        <end position="150"/>
    </location>
</feature>
<evidence type="ECO:0000313" key="3">
    <source>
        <dbReference type="Proteomes" id="UP000467841"/>
    </source>
</evidence>
<gene>
    <name evidence="2" type="ORF">MERR_LOCUS41482</name>
</gene>
<name>A0A6D2KZ17_9BRAS</name>
<keyword evidence="3" id="KW-1185">Reference proteome</keyword>
<dbReference type="EMBL" id="CACVBM020001566">
    <property type="protein sequence ID" value="CAA7054246.1"/>
    <property type="molecule type" value="Genomic_DNA"/>
</dbReference>